<proteinExistence type="inferred from homology"/>
<keyword evidence="4" id="KW-0378">Hydrolase</keyword>
<evidence type="ECO:0000256" key="1">
    <source>
        <dbReference type="ARBA" id="ARBA00022722"/>
    </source>
</evidence>
<sequence length="139" mass="16208">MPEPLDDVVRRRMESQARRDTSVELEIRRRLHAFGYRYRVDFRLEPSLRCRGDIVFTRRKVVVFVDGCFWHGCPDHATAPRNNAEWWREKLAANVARDERNRRALEALGWAVIRVWEHEDPDSAISRIIDVLGAAPTGG</sequence>
<evidence type="ECO:0000256" key="4">
    <source>
        <dbReference type="ARBA" id="ARBA00022801"/>
    </source>
</evidence>
<dbReference type="SUPFAM" id="SSF52980">
    <property type="entry name" value="Restriction endonuclease-like"/>
    <property type="match status" value="1"/>
</dbReference>
<keyword evidence="3" id="KW-0227">DNA damage</keyword>
<dbReference type="Gene3D" id="3.40.960.10">
    <property type="entry name" value="VSR Endonuclease"/>
    <property type="match status" value="1"/>
</dbReference>
<name>A0ABN1ZWR3_9ACTN</name>
<dbReference type="EMBL" id="BAAAOR010000007">
    <property type="protein sequence ID" value="GAA1506124.1"/>
    <property type="molecule type" value="Genomic_DNA"/>
</dbReference>
<evidence type="ECO:0000313" key="7">
    <source>
        <dbReference type="EMBL" id="GAA1506124.1"/>
    </source>
</evidence>
<dbReference type="Proteomes" id="UP001500842">
    <property type="component" value="Unassembled WGS sequence"/>
</dbReference>
<dbReference type="Pfam" id="PF03852">
    <property type="entry name" value="Vsr"/>
    <property type="match status" value="1"/>
</dbReference>
<comment type="caution">
    <text evidence="7">The sequence shown here is derived from an EMBL/GenBank/DDBJ whole genome shotgun (WGS) entry which is preliminary data.</text>
</comment>
<comment type="similarity">
    <text evidence="6">Belongs to the Vsr family.</text>
</comment>
<evidence type="ECO:0000256" key="3">
    <source>
        <dbReference type="ARBA" id="ARBA00022763"/>
    </source>
</evidence>
<keyword evidence="8" id="KW-1185">Reference proteome</keyword>
<keyword evidence="1" id="KW-0540">Nuclease</keyword>
<evidence type="ECO:0000256" key="2">
    <source>
        <dbReference type="ARBA" id="ARBA00022759"/>
    </source>
</evidence>
<dbReference type="GO" id="GO:0004519">
    <property type="term" value="F:endonuclease activity"/>
    <property type="evidence" value="ECO:0007669"/>
    <property type="project" value="UniProtKB-KW"/>
</dbReference>
<evidence type="ECO:0000256" key="6">
    <source>
        <dbReference type="ARBA" id="ARBA00029466"/>
    </source>
</evidence>
<gene>
    <name evidence="7" type="ORF">GCM10009788_07360</name>
</gene>
<dbReference type="RefSeq" id="WP_219996463.1">
    <property type="nucleotide sequence ID" value="NZ_BAAAOR010000007.1"/>
</dbReference>
<reference evidence="7 8" key="1">
    <citation type="journal article" date="2019" name="Int. J. Syst. Evol. Microbiol.">
        <title>The Global Catalogue of Microorganisms (GCM) 10K type strain sequencing project: providing services to taxonomists for standard genome sequencing and annotation.</title>
        <authorList>
            <consortium name="The Broad Institute Genomics Platform"/>
            <consortium name="The Broad Institute Genome Sequencing Center for Infectious Disease"/>
            <person name="Wu L."/>
            <person name="Ma J."/>
        </authorList>
    </citation>
    <scope>NUCLEOTIDE SEQUENCE [LARGE SCALE GENOMIC DNA]</scope>
    <source>
        <strain evidence="7 8">JCM 14942</strain>
    </source>
</reference>
<evidence type="ECO:0000256" key="5">
    <source>
        <dbReference type="ARBA" id="ARBA00023204"/>
    </source>
</evidence>
<dbReference type="NCBIfam" id="TIGR00632">
    <property type="entry name" value="vsr"/>
    <property type="match status" value="1"/>
</dbReference>
<organism evidence="7 8">
    <name type="scientific">Nocardioides humi</name>
    <dbReference type="NCBI Taxonomy" id="449461"/>
    <lineage>
        <taxon>Bacteria</taxon>
        <taxon>Bacillati</taxon>
        <taxon>Actinomycetota</taxon>
        <taxon>Actinomycetes</taxon>
        <taxon>Propionibacteriales</taxon>
        <taxon>Nocardioidaceae</taxon>
        <taxon>Nocardioides</taxon>
    </lineage>
</organism>
<keyword evidence="2 7" id="KW-0255">Endonuclease</keyword>
<dbReference type="CDD" id="cd00221">
    <property type="entry name" value="Vsr"/>
    <property type="match status" value="1"/>
</dbReference>
<accession>A0ABN1ZWR3</accession>
<dbReference type="InterPro" id="IPR004603">
    <property type="entry name" value="DNA_mismatch_endonuc_vsr"/>
</dbReference>
<evidence type="ECO:0000313" key="8">
    <source>
        <dbReference type="Proteomes" id="UP001500842"/>
    </source>
</evidence>
<protein>
    <submittedName>
        <fullName evidence="7">Very short patch repair endonuclease</fullName>
    </submittedName>
</protein>
<keyword evidence="5" id="KW-0234">DNA repair</keyword>
<dbReference type="InterPro" id="IPR011335">
    <property type="entry name" value="Restrct_endonuc-II-like"/>
</dbReference>